<dbReference type="Gene3D" id="3.40.190.10">
    <property type="entry name" value="Periplasmic binding protein-like II"/>
    <property type="match status" value="2"/>
</dbReference>
<name>A0ABV1Q906_STRMI</name>
<gene>
    <name evidence="6" type="ORF">ABR748_26055</name>
</gene>
<dbReference type="PANTHER" id="PTHR30346">
    <property type="entry name" value="TRANSCRIPTIONAL DUAL REGULATOR HCAR-RELATED"/>
    <property type="match status" value="1"/>
</dbReference>
<dbReference type="InterPro" id="IPR036388">
    <property type="entry name" value="WH-like_DNA-bd_sf"/>
</dbReference>
<dbReference type="SUPFAM" id="SSF46785">
    <property type="entry name" value="Winged helix' DNA-binding domain"/>
    <property type="match status" value="1"/>
</dbReference>
<evidence type="ECO:0000256" key="3">
    <source>
        <dbReference type="ARBA" id="ARBA00023125"/>
    </source>
</evidence>
<dbReference type="EMBL" id="JBEJUE010000026">
    <property type="protein sequence ID" value="MER0427657.1"/>
    <property type="molecule type" value="Genomic_DNA"/>
</dbReference>
<proteinExistence type="inferred from homology"/>
<dbReference type="InterPro" id="IPR000847">
    <property type="entry name" value="LysR_HTH_N"/>
</dbReference>
<feature type="domain" description="HTH lysR-type" evidence="5">
    <location>
        <begin position="1"/>
        <end position="56"/>
    </location>
</feature>
<keyword evidence="7" id="KW-1185">Reference proteome</keyword>
<keyword evidence="4" id="KW-0804">Transcription</keyword>
<keyword evidence="3" id="KW-0238">DNA-binding</keyword>
<accession>A0ABV1Q906</accession>
<evidence type="ECO:0000256" key="4">
    <source>
        <dbReference type="ARBA" id="ARBA00023163"/>
    </source>
</evidence>
<dbReference type="PROSITE" id="PS50931">
    <property type="entry name" value="HTH_LYSR"/>
    <property type="match status" value="1"/>
</dbReference>
<dbReference type="PANTHER" id="PTHR30346:SF17">
    <property type="entry name" value="LYSR FAMILY TRANSCRIPTIONAL REGULATOR"/>
    <property type="match status" value="1"/>
</dbReference>
<comment type="caution">
    <text evidence="6">The sequence shown here is derived from an EMBL/GenBank/DDBJ whole genome shotgun (WGS) entry which is preliminary data.</text>
</comment>
<dbReference type="Pfam" id="PF00126">
    <property type="entry name" value="HTH_1"/>
    <property type="match status" value="1"/>
</dbReference>
<evidence type="ECO:0000313" key="7">
    <source>
        <dbReference type="Proteomes" id="UP001456562"/>
    </source>
</evidence>
<dbReference type="Proteomes" id="UP001456562">
    <property type="component" value="Unassembled WGS sequence"/>
</dbReference>
<dbReference type="SUPFAM" id="SSF53850">
    <property type="entry name" value="Periplasmic binding protein-like II"/>
    <property type="match status" value="1"/>
</dbReference>
<sequence length="302" mass="33090">MRHLRIFVTIVNEGSMVRAAQRLGLTQPSITRAMQELEQRLSVTLLTRAGRGAAPTAVGRKFADTARQLLKAFDSALDAPGQTPPLLIAYAWSGLIPAMETLLRTWRAQNLRQDIELARMPTPVMALDTAIADLALVREWTANPRYKDLRINREPRVVAVSAADPLASRDAVSFADLAPYGLVRPSHGSTTPHHLWGHPHNSGRDRIANDVEDCITTIATTQAVFGITPASTADFYRHSAIVYIPLRQAPTVVTSLIWSASGRPEVDEFVEHARGTLCPVTEKISAPKNPRVKASARQPICC</sequence>
<evidence type="ECO:0000256" key="2">
    <source>
        <dbReference type="ARBA" id="ARBA00023015"/>
    </source>
</evidence>
<dbReference type="InterPro" id="IPR036390">
    <property type="entry name" value="WH_DNA-bd_sf"/>
</dbReference>
<reference evidence="6 7" key="1">
    <citation type="submission" date="2024-01" db="EMBL/GenBank/DDBJ databases">
        <title>Metagenomic exploration of the rhizosphere soil microbial community and their significance in facilitating the development of wild simulated ginseng.</title>
        <authorList>
            <person name="Huang J."/>
        </authorList>
    </citation>
    <scope>NUCLEOTIDE SEQUENCE [LARGE SCALE GENOMIC DNA]</scope>
    <source>
        <strain evidence="6 7">WY141</strain>
    </source>
</reference>
<dbReference type="RefSeq" id="WP_267914738.1">
    <property type="nucleotide sequence ID" value="NZ_CP054927.1"/>
</dbReference>
<keyword evidence="2" id="KW-0805">Transcription regulation</keyword>
<evidence type="ECO:0000313" key="6">
    <source>
        <dbReference type="EMBL" id="MER0427657.1"/>
    </source>
</evidence>
<evidence type="ECO:0000256" key="1">
    <source>
        <dbReference type="ARBA" id="ARBA00009437"/>
    </source>
</evidence>
<comment type="similarity">
    <text evidence="1">Belongs to the LysR transcriptional regulatory family.</text>
</comment>
<evidence type="ECO:0000259" key="5">
    <source>
        <dbReference type="PROSITE" id="PS50931"/>
    </source>
</evidence>
<dbReference type="Pfam" id="PF03466">
    <property type="entry name" value="LysR_substrate"/>
    <property type="match status" value="1"/>
</dbReference>
<protein>
    <submittedName>
        <fullName evidence="6">LysR family transcriptional regulator</fullName>
    </submittedName>
</protein>
<dbReference type="InterPro" id="IPR005119">
    <property type="entry name" value="LysR_subst-bd"/>
</dbReference>
<dbReference type="PRINTS" id="PR00039">
    <property type="entry name" value="HTHLYSR"/>
</dbReference>
<dbReference type="GeneID" id="87636524"/>
<organism evidence="6 7">
    <name type="scientific">Streptomyces microflavus</name>
    <name type="common">Streptomyces lipmanii</name>
    <dbReference type="NCBI Taxonomy" id="1919"/>
    <lineage>
        <taxon>Bacteria</taxon>
        <taxon>Bacillati</taxon>
        <taxon>Actinomycetota</taxon>
        <taxon>Actinomycetes</taxon>
        <taxon>Kitasatosporales</taxon>
        <taxon>Streptomycetaceae</taxon>
        <taxon>Streptomyces</taxon>
    </lineage>
</organism>
<dbReference type="Gene3D" id="1.10.10.10">
    <property type="entry name" value="Winged helix-like DNA-binding domain superfamily/Winged helix DNA-binding domain"/>
    <property type="match status" value="1"/>
</dbReference>